<protein>
    <submittedName>
        <fullName evidence="2">Uncharacterized protein</fullName>
    </submittedName>
</protein>
<evidence type="ECO:0000313" key="2">
    <source>
        <dbReference type="EMBL" id="MCX3264491.1"/>
    </source>
</evidence>
<keyword evidence="1" id="KW-0732">Signal</keyword>
<organism evidence="2 3">
    <name type="scientific">Pedobacter agri</name>
    <dbReference type="NCBI Taxonomy" id="454586"/>
    <lineage>
        <taxon>Bacteria</taxon>
        <taxon>Pseudomonadati</taxon>
        <taxon>Bacteroidota</taxon>
        <taxon>Sphingobacteriia</taxon>
        <taxon>Sphingobacteriales</taxon>
        <taxon>Sphingobacteriaceae</taxon>
        <taxon>Pedobacter</taxon>
    </lineage>
</organism>
<evidence type="ECO:0000313" key="3">
    <source>
        <dbReference type="Proteomes" id="UP001142592"/>
    </source>
</evidence>
<comment type="caution">
    <text evidence="2">The sequence shown here is derived from an EMBL/GenBank/DDBJ whole genome shotgun (WGS) entry which is preliminary data.</text>
</comment>
<sequence length="234" mass="26842">MRNKSRLFYLTIGTLLLNQLLFAQEQKTSVLSDQSKVVYAMNDSKKIEGVYSVLKEEDKVFLRGAYKDNVRTGNWYAFNDDGKVFLRYNYDLKKLLFLDTTSINRLKVEIDTKDPEIKEKASIPVPITSIDQYISLLGTELKRMVKTENKNADGTLEADLITKIDKNGRANYQAQYVADGILVTKKLVISEKGFDIDWIPSSYKGVNYAATFSVKARISFTEKPGIKQRFIWVY</sequence>
<evidence type="ECO:0000256" key="1">
    <source>
        <dbReference type="SAM" id="SignalP"/>
    </source>
</evidence>
<proteinExistence type="predicted"/>
<keyword evidence="3" id="KW-1185">Reference proteome</keyword>
<dbReference type="Proteomes" id="UP001142592">
    <property type="component" value="Unassembled WGS sequence"/>
</dbReference>
<feature type="signal peptide" evidence="1">
    <location>
        <begin position="1"/>
        <end position="23"/>
    </location>
</feature>
<accession>A0A9X3I887</accession>
<gene>
    <name evidence="2" type="ORF">OQZ29_07025</name>
</gene>
<dbReference type="EMBL" id="JAPJUH010000002">
    <property type="protein sequence ID" value="MCX3264491.1"/>
    <property type="molecule type" value="Genomic_DNA"/>
</dbReference>
<reference evidence="2" key="1">
    <citation type="submission" date="2022-11" db="EMBL/GenBank/DDBJ databases">
        <authorList>
            <person name="Graham C."/>
            <person name="Newman J.D."/>
        </authorList>
    </citation>
    <scope>NUCLEOTIDE SEQUENCE</scope>
    <source>
        <strain evidence="2">DSM 19486</strain>
    </source>
</reference>
<dbReference type="RefSeq" id="WP_010603190.1">
    <property type="nucleotide sequence ID" value="NZ_JAPJUH010000002.1"/>
</dbReference>
<feature type="chain" id="PRO_5040772384" evidence="1">
    <location>
        <begin position="24"/>
        <end position="234"/>
    </location>
</feature>
<name>A0A9X3I887_9SPHI</name>
<dbReference type="AlphaFoldDB" id="A0A9X3I887"/>